<dbReference type="eggNOG" id="ENOG502T77F">
    <property type="taxonomic scope" value="Eukaryota"/>
</dbReference>
<dbReference type="OMA" id="EHIRYYG"/>
<dbReference type="EMBL" id="CM000162">
    <property type="protein sequence ID" value="EDX01517.1"/>
    <property type="molecule type" value="Genomic_DNA"/>
</dbReference>
<accession>B4Q1Z6</accession>
<dbReference type="OrthoDB" id="7862722at2759"/>
<evidence type="ECO:0000313" key="3">
    <source>
        <dbReference type="Proteomes" id="UP000002282"/>
    </source>
</evidence>
<sequence length="117" mass="13675">MSSHQKQINVYVPPISSFPEDSLLGGYGLQDRIELPKTTTEVLEDVLDERDAHFLYVIDGQGRLLEHIRYYGNDYRMALREALTTNVLDHQDTHHQDFPLNREQPNEETYQCTQQIN</sequence>
<feature type="region of interest" description="Disordered" evidence="1">
    <location>
        <begin position="92"/>
        <end position="117"/>
    </location>
</feature>
<organism evidence="2 3">
    <name type="scientific">Drosophila yakuba</name>
    <name type="common">Fruit fly</name>
    <dbReference type="NCBI Taxonomy" id="7245"/>
    <lineage>
        <taxon>Eukaryota</taxon>
        <taxon>Metazoa</taxon>
        <taxon>Ecdysozoa</taxon>
        <taxon>Arthropoda</taxon>
        <taxon>Hexapoda</taxon>
        <taxon>Insecta</taxon>
        <taxon>Pterygota</taxon>
        <taxon>Neoptera</taxon>
        <taxon>Endopterygota</taxon>
        <taxon>Diptera</taxon>
        <taxon>Brachycera</taxon>
        <taxon>Muscomorpha</taxon>
        <taxon>Ephydroidea</taxon>
        <taxon>Drosophilidae</taxon>
        <taxon>Drosophila</taxon>
        <taxon>Sophophora</taxon>
    </lineage>
</organism>
<reference evidence="2 3" key="1">
    <citation type="journal article" date="2007" name="Nature">
        <title>Evolution of genes and genomes on the Drosophila phylogeny.</title>
        <authorList>
            <consortium name="Drosophila 12 Genomes Consortium"/>
            <person name="Clark A.G."/>
            <person name="Eisen M.B."/>
            <person name="Smith D.R."/>
            <person name="Bergman C.M."/>
            <person name="Oliver B."/>
            <person name="Markow T.A."/>
            <person name="Kaufman T.C."/>
            <person name="Kellis M."/>
            <person name="Gelbart W."/>
            <person name="Iyer V.N."/>
            <person name="Pollard D.A."/>
            <person name="Sackton T.B."/>
            <person name="Larracuente A.M."/>
            <person name="Singh N.D."/>
            <person name="Abad J.P."/>
            <person name="Abt D.N."/>
            <person name="Adryan B."/>
            <person name="Aguade M."/>
            <person name="Akashi H."/>
            <person name="Anderson W.W."/>
            <person name="Aquadro C.F."/>
            <person name="Ardell D.H."/>
            <person name="Arguello R."/>
            <person name="Artieri C.G."/>
            <person name="Barbash D.A."/>
            <person name="Barker D."/>
            <person name="Barsanti P."/>
            <person name="Batterham P."/>
            <person name="Batzoglou S."/>
            <person name="Begun D."/>
            <person name="Bhutkar A."/>
            <person name="Blanco E."/>
            <person name="Bosak S.A."/>
            <person name="Bradley R.K."/>
            <person name="Brand A.D."/>
            <person name="Brent M.R."/>
            <person name="Brooks A.N."/>
            <person name="Brown R.H."/>
            <person name="Butlin R.K."/>
            <person name="Caggese C."/>
            <person name="Calvi B.R."/>
            <person name="Bernardo de Carvalho A."/>
            <person name="Caspi A."/>
            <person name="Castrezana S."/>
            <person name="Celniker S.E."/>
            <person name="Chang J.L."/>
            <person name="Chapple C."/>
            <person name="Chatterji S."/>
            <person name="Chinwalla A."/>
            <person name="Civetta A."/>
            <person name="Clifton S.W."/>
            <person name="Comeron J.M."/>
            <person name="Costello J.C."/>
            <person name="Coyne J.A."/>
            <person name="Daub J."/>
            <person name="David R.G."/>
            <person name="Delcher A.L."/>
            <person name="Delehaunty K."/>
            <person name="Do C.B."/>
            <person name="Ebling H."/>
            <person name="Edwards K."/>
            <person name="Eickbush T."/>
            <person name="Evans J.D."/>
            <person name="Filipski A."/>
            <person name="Findeiss S."/>
            <person name="Freyhult E."/>
            <person name="Fulton L."/>
            <person name="Fulton R."/>
            <person name="Garcia A.C."/>
            <person name="Gardiner A."/>
            <person name="Garfield D.A."/>
            <person name="Garvin B.E."/>
            <person name="Gibson G."/>
            <person name="Gilbert D."/>
            <person name="Gnerre S."/>
            <person name="Godfrey J."/>
            <person name="Good R."/>
            <person name="Gotea V."/>
            <person name="Gravely B."/>
            <person name="Greenberg A.J."/>
            <person name="Griffiths-Jones S."/>
            <person name="Gross S."/>
            <person name="Guigo R."/>
            <person name="Gustafson E.A."/>
            <person name="Haerty W."/>
            <person name="Hahn M.W."/>
            <person name="Halligan D.L."/>
            <person name="Halpern A.L."/>
            <person name="Halter G.M."/>
            <person name="Han M.V."/>
            <person name="Heger A."/>
            <person name="Hillier L."/>
            <person name="Hinrichs A.S."/>
            <person name="Holmes I."/>
            <person name="Hoskins R.A."/>
            <person name="Hubisz M.J."/>
            <person name="Hultmark D."/>
            <person name="Huntley M.A."/>
            <person name="Jaffe D.B."/>
            <person name="Jagadeeshan S."/>
            <person name="Jeck W.R."/>
            <person name="Johnson J."/>
            <person name="Jones C.D."/>
            <person name="Jordan W.C."/>
            <person name="Karpen G.H."/>
            <person name="Kataoka E."/>
            <person name="Keightley P.D."/>
            <person name="Kheradpour P."/>
            <person name="Kirkness E.F."/>
            <person name="Koerich L.B."/>
            <person name="Kristiansen K."/>
            <person name="Kudrna D."/>
            <person name="Kulathinal R.J."/>
            <person name="Kumar S."/>
            <person name="Kwok R."/>
            <person name="Lander E."/>
            <person name="Langley C.H."/>
            <person name="Lapoint R."/>
            <person name="Lazzaro B.P."/>
            <person name="Lee S.J."/>
            <person name="Levesque L."/>
            <person name="Li R."/>
            <person name="Lin C.F."/>
            <person name="Lin M.F."/>
            <person name="Lindblad-Toh K."/>
            <person name="Llopart A."/>
            <person name="Long M."/>
            <person name="Low L."/>
            <person name="Lozovsky E."/>
            <person name="Lu J."/>
            <person name="Luo M."/>
            <person name="Machado C.A."/>
            <person name="Makalowski W."/>
            <person name="Marzo M."/>
            <person name="Matsuda M."/>
            <person name="Matzkin L."/>
            <person name="McAllister B."/>
            <person name="McBride C.S."/>
            <person name="McKernan B."/>
            <person name="McKernan K."/>
            <person name="Mendez-Lago M."/>
            <person name="Minx P."/>
            <person name="Mollenhauer M.U."/>
            <person name="Montooth K."/>
            <person name="Mount S.M."/>
            <person name="Mu X."/>
            <person name="Myers E."/>
            <person name="Negre B."/>
            <person name="Newfeld S."/>
            <person name="Nielsen R."/>
            <person name="Noor M.A."/>
            <person name="O'Grady P."/>
            <person name="Pachter L."/>
            <person name="Papaceit M."/>
            <person name="Parisi M.J."/>
            <person name="Parisi M."/>
            <person name="Parts L."/>
            <person name="Pedersen J.S."/>
            <person name="Pesole G."/>
            <person name="Phillippy A.M."/>
            <person name="Ponting C.P."/>
            <person name="Pop M."/>
            <person name="Porcelli D."/>
            <person name="Powell J.R."/>
            <person name="Prohaska S."/>
            <person name="Pruitt K."/>
            <person name="Puig M."/>
            <person name="Quesneville H."/>
            <person name="Ram K.R."/>
            <person name="Rand D."/>
            <person name="Rasmussen M.D."/>
            <person name="Reed L.K."/>
            <person name="Reenan R."/>
            <person name="Reily A."/>
            <person name="Remington K.A."/>
            <person name="Rieger T.T."/>
            <person name="Ritchie M.G."/>
            <person name="Robin C."/>
            <person name="Rogers Y.H."/>
            <person name="Rohde C."/>
            <person name="Rozas J."/>
            <person name="Rubenfield M.J."/>
            <person name="Ruiz A."/>
            <person name="Russo S."/>
            <person name="Salzberg S.L."/>
            <person name="Sanchez-Gracia A."/>
            <person name="Saranga D.J."/>
            <person name="Sato H."/>
            <person name="Schaeffer S.W."/>
            <person name="Schatz M.C."/>
            <person name="Schlenke T."/>
            <person name="Schwartz R."/>
            <person name="Segarra C."/>
            <person name="Singh R.S."/>
            <person name="Sirot L."/>
            <person name="Sirota M."/>
            <person name="Sisneros N.B."/>
            <person name="Smith C.D."/>
            <person name="Smith T.F."/>
            <person name="Spieth J."/>
            <person name="Stage D.E."/>
            <person name="Stark A."/>
            <person name="Stephan W."/>
            <person name="Strausberg R.L."/>
            <person name="Strempel S."/>
            <person name="Sturgill D."/>
            <person name="Sutton G."/>
            <person name="Sutton G.G."/>
            <person name="Tao W."/>
            <person name="Teichmann S."/>
            <person name="Tobari Y.N."/>
            <person name="Tomimura Y."/>
            <person name="Tsolas J.M."/>
            <person name="Valente V.L."/>
            <person name="Venter E."/>
            <person name="Venter J.C."/>
            <person name="Vicario S."/>
            <person name="Vieira F.G."/>
            <person name="Vilella A.J."/>
            <person name="Villasante A."/>
            <person name="Walenz B."/>
            <person name="Wang J."/>
            <person name="Wasserman M."/>
            <person name="Watts T."/>
            <person name="Wilson D."/>
            <person name="Wilson R.K."/>
            <person name="Wing R.A."/>
            <person name="Wolfner M.F."/>
            <person name="Wong A."/>
            <person name="Wong G.K."/>
            <person name="Wu C.I."/>
            <person name="Wu G."/>
            <person name="Yamamoto D."/>
            <person name="Yang H.P."/>
            <person name="Yang S.P."/>
            <person name="Yorke J.A."/>
            <person name="Yoshida K."/>
            <person name="Zdobnov E."/>
            <person name="Zhang P."/>
            <person name="Zhang Y."/>
            <person name="Zimin A.V."/>
            <person name="Baldwin J."/>
            <person name="Abdouelleil A."/>
            <person name="Abdulkadir J."/>
            <person name="Abebe A."/>
            <person name="Abera B."/>
            <person name="Abreu J."/>
            <person name="Acer S.C."/>
            <person name="Aftuck L."/>
            <person name="Alexander A."/>
            <person name="An P."/>
            <person name="Anderson E."/>
            <person name="Anderson S."/>
            <person name="Arachi H."/>
            <person name="Azer M."/>
            <person name="Bachantsang P."/>
            <person name="Barry A."/>
            <person name="Bayul T."/>
            <person name="Berlin A."/>
            <person name="Bessette D."/>
            <person name="Bloom T."/>
            <person name="Blye J."/>
            <person name="Boguslavskiy L."/>
            <person name="Bonnet C."/>
            <person name="Boukhgalter B."/>
            <person name="Bourzgui I."/>
            <person name="Brown A."/>
            <person name="Cahill P."/>
            <person name="Channer S."/>
            <person name="Cheshatsang Y."/>
            <person name="Chuda L."/>
            <person name="Citroen M."/>
            <person name="Collymore A."/>
            <person name="Cooke P."/>
            <person name="Costello M."/>
            <person name="D'Aco K."/>
            <person name="Daza R."/>
            <person name="De Haan G."/>
            <person name="DeGray S."/>
            <person name="DeMaso C."/>
            <person name="Dhargay N."/>
            <person name="Dooley K."/>
            <person name="Dooley E."/>
            <person name="Doricent M."/>
            <person name="Dorje P."/>
            <person name="Dorjee K."/>
            <person name="Dupes A."/>
            <person name="Elong R."/>
            <person name="Falk J."/>
            <person name="Farina A."/>
            <person name="Faro S."/>
            <person name="Ferguson D."/>
            <person name="Fisher S."/>
            <person name="Foley C.D."/>
            <person name="Franke A."/>
            <person name="Friedrich D."/>
            <person name="Gadbois L."/>
            <person name="Gearin G."/>
            <person name="Gearin C.R."/>
            <person name="Giannoukos G."/>
            <person name="Goode T."/>
            <person name="Graham J."/>
            <person name="Grandbois E."/>
            <person name="Grewal S."/>
            <person name="Gyaltsen K."/>
            <person name="Hafez N."/>
            <person name="Hagos B."/>
            <person name="Hall J."/>
            <person name="Henson C."/>
            <person name="Hollinger A."/>
            <person name="Honan T."/>
            <person name="Huard M.D."/>
            <person name="Hughes L."/>
            <person name="Hurhula B."/>
            <person name="Husby M.E."/>
            <person name="Kamat A."/>
            <person name="Kanga B."/>
            <person name="Kashin S."/>
            <person name="Khazanovich D."/>
            <person name="Kisner P."/>
            <person name="Lance K."/>
            <person name="Lara M."/>
            <person name="Lee W."/>
            <person name="Lennon N."/>
            <person name="Letendre F."/>
            <person name="LeVine R."/>
            <person name="Lipovsky A."/>
            <person name="Liu X."/>
            <person name="Liu J."/>
            <person name="Liu S."/>
            <person name="Lokyitsang T."/>
            <person name="Lokyitsang Y."/>
            <person name="Lubonja R."/>
            <person name="Lui A."/>
            <person name="MacDonald P."/>
            <person name="Magnisalis V."/>
            <person name="Maru K."/>
            <person name="Matthews C."/>
            <person name="McCusker W."/>
            <person name="McDonough S."/>
            <person name="Mehta T."/>
            <person name="Meldrim J."/>
            <person name="Meneus L."/>
            <person name="Mihai O."/>
            <person name="Mihalev A."/>
            <person name="Mihova T."/>
            <person name="Mittelman R."/>
            <person name="Mlenga V."/>
            <person name="Montmayeur A."/>
            <person name="Mulrain L."/>
            <person name="Navidi A."/>
            <person name="Naylor J."/>
            <person name="Negash T."/>
            <person name="Nguyen T."/>
            <person name="Nguyen N."/>
            <person name="Nicol R."/>
            <person name="Norbu C."/>
            <person name="Norbu N."/>
            <person name="Novod N."/>
            <person name="O'Neill B."/>
            <person name="Osman S."/>
            <person name="Markiewicz E."/>
            <person name="Oyono O.L."/>
            <person name="Patti C."/>
            <person name="Phunkhang P."/>
            <person name="Pierre F."/>
            <person name="Priest M."/>
            <person name="Raghuraman S."/>
            <person name="Rege F."/>
            <person name="Reyes R."/>
            <person name="Rise C."/>
            <person name="Rogov P."/>
            <person name="Ross K."/>
            <person name="Ryan E."/>
            <person name="Settipalli S."/>
            <person name="Shea T."/>
            <person name="Sherpa N."/>
            <person name="Shi L."/>
            <person name="Shih D."/>
            <person name="Sparrow T."/>
            <person name="Spaulding J."/>
            <person name="Stalker J."/>
            <person name="Stange-Thomann N."/>
            <person name="Stavropoulos S."/>
            <person name="Stone C."/>
            <person name="Strader C."/>
            <person name="Tesfaye S."/>
            <person name="Thomson T."/>
            <person name="Thoulutsang Y."/>
            <person name="Thoulutsang D."/>
            <person name="Topham K."/>
            <person name="Topping I."/>
            <person name="Tsamla T."/>
            <person name="Vassiliev H."/>
            <person name="Vo A."/>
            <person name="Wangchuk T."/>
            <person name="Wangdi T."/>
            <person name="Weiand M."/>
            <person name="Wilkinson J."/>
            <person name="Wilson A."/>
            <person name="Yadav S."/>
            <person name="Young G."/>
            <person name="Yu Q."/>
            <person name="Zembek L."/>
            <person name="Zhong D."/>
            <person name="Zimmer A."/>
            <person name="Zwirko Z."/>
            <person name="Jaffe D.B."/>
            <person name="Alvarez P."/>
            <person name="Brockman W."/>
            <person name="Butler J."/>
            <person name="Chin C."/>
            <person name="Gnerre S."/>
            <person name="Grabherr M."/>
            <person name="Kleber M."/>
            <person name="Mauceli E."/>
            <person name="MacCallum I."/>
        </authorList>
    </citation>
    <scope>NUCLEOTIDE SEQUENCE [LARGE SCALE GENOMIC DNA]</scope>
    <source>
        <strain evidence="3">Tai18E2 / Tucson 14021-0261.01</strain>
    </source>
</reference>
<dbReference type="PhylomeDB" id="B4Q1Z6"/>
<reference evidence="2 3" key="2">
    <citation type="journal article" date="2007" name="PLoS Biol.">
        <title>Principles of genome evolution in the Drosophila melanogaster species group.</title>
        <authorList>
            <person name="Ranz J.M."/>
            <person name="Maurin D."/>
            <person name="Chan Y.S."/>
            <person name="von Grotthuss M."/>
            <person name="Hillier L.W."/>
            <person name="Roote J."/>
            <person name="Ashburner M."/>
            <person name="Bergman C.M."/>
        </authorList>
    </citation>
    <scope>NUCLEOTIDE SEQUENCE [LARGE SCALE GENOMIC DNA]</scope>
    <source>
        <strain evidence="3">Tai18E2 / Tucson 14021-0261.01</strain>
    </source>
</reference>
<evidence type="ECO:0000313" key="2">
    <source>
        <dbReference type="EMBL" id="EDX01517.1"/>
    </source>
</evidence>
<dbReference type="KEGG" id="dya:Dyak_GE17037"/>
<dbReference type="AlphaFoldDB" id="B4Q1Z6"/>
<protein>
    <submittedName>
        <fullName evidence="2">Uncharacterized protein</fullName>
    </submittedName>
</protein>
<proteinExistence type="predicted"/>
<gene>
    <name evidence="2" type="primary">Dyak\GE17037</name>
    <name evidence="2" type="synonym">dyak_GLEANR_18402</name>
    <name evidence="2" type="synonym">GE17037</name>
    <name evidence="2" type="ORF">Dyak_GE17037</name>
</gene>
<name>B4Q1Z6_DROYA</name>
<dbReference type="HOGENOM" id="CLU_2294506_0_0_1"/>
<keyword evidence="3" id="KW-1185">Reference proteome</keyword>
<evidence type="ECO:0000256" key="1">
    <source>
        <dbReference type="SAM" id="MobiDB-lite"/>
    </source>
</evidence>
<feature type="compositionally biased region" description="Polar residues" evidence="1">
    <location>
        <begin position="107"/>
        <end position="117"/>
    </location>
</feature>
<dbReference type="Proteomes" id="UP000002282">
    <property type="component" value="Chromosome X"/>
</dbReference>